<gene>
    <name evidence="1" type="ORF">L210DRAFT_2035668</name>
</gene>
<dbReference type="EMBL" id="WHUW01000001">
    <property type="protein sequence ID" value="KAF8452449.1"/>
    <property type="molecule type" value="Genomic_DNA"/>
</dbReference>
<proteinExistence type="predicted"/>
<name>A0AAD4C9J1_BOLED</name>
<reference evidence="1" key="1">
    <citation type="submission" date="2019-10" db="EMBL/GenBank/DDBJ databases">
        <authorList>
            <consortium name="DOE Joint Genome Institute"/>
            <person name="Kuo A."/>
            <person name="Miyauchi S."/>
            <person name="Kiss E."/>
            <person name="Drula E."/>
            <person name="Kohler A."/>
            <person name="Sanchez-Garcia M."/>
            <person name="Andreopoulos B."/>
            <person name="Barry K.W."/>
            <person name="Bonito G."/>
            <person name="Buee M."/>
            <person name="Carver A."/>
            <person name="Chen C."/>
            <person name="Cichocki N."/>
            <person name="Clum A."/>
            <person name="Culley D."/>
            <person name="Crous P.W."/>
            <person name="Fauchery L."/>
            <person name="Girlanda M."/>
            <person name="Hayes R."/>
            <person name="Keri Z."/>
            <person name="LaButti K."/>
            <person name="Lipzen A."/>
            <person name="Lombard V."/>
            <person name="Magnuson J."/>
            <person name="Maillard F."/>
            <person name="Morin E."/>
            <person name="Murat C."/>
            <person name="Nolan M."/>
            <person name="Ohm R."/>
            <person name="Pangilinan J."/>
            <person name="Pereira M."/>
            <person name="Perotto S."/>
            <person name="Peter M."/>
            <person name="Riley R."/>
            <person name="Sitrit Y."/>
            <person name="Stielow B."/>
            <person name="Szollosi G."/>
            <person name="Zifcakova L."/>
            <person name="Stursova M."/>
            <person name="Spatafora J.W."/>
            <person name="Tedersoo L."/>
            <person name="Vaario L.-M."/>
            <person name="Yamada A."/>
            <person name="Yan M."/>
            <person name="Wang P."/>
            <person name="Xu J."/>
            <person name="Bruns T."/>
            <person name="Baldrian P."/>
            <person name="Vilgalys R."/>
            <person name="Henrissat B."/>
            <person name="Grigoriev I.V."/>
            <person name="Hibbett D."/>
            <person name="Nagy L.G."/>
            <person name="Martin F.M."/>
        </authorList>
    </citation>
    <scope>NUCLEOTIDE SEQUENCE</scope>
    <source>
        <strain evidence="1">BED1</strain>
    </source>
</reference>
<evidence type="ECO:0000313" key="2">
    <source>
        <dbReference type="Proteomes" id="UP001194468"/>
    </source>
</evidence>
<reference evidence="1" key="2">
    <citation type="journal article" date="2020" name="Nat. Commun.">
        <title>Large-scale genome sequencing of mycorrhizal fungi provides insights into the early evolution of symbiotic traits.</title>
        <authorList>
            <person name="Miyauchi S."/>
            <person name="Kiss E."/>
            <person name="Kuo A."/>
            <person name="Drula E."/>
            <person name="Kohler A."/>
            <person name="Sanchez-Garcia M."/>
            <person name="Morin E."/>
            <person name="Andreopoulos B."/>
            <person name="Barry K.W."/>
            <person name="Bonito G."/>
            <person name="Buee M."/>
            <person name="Carver A."/>
            <person name="Chen C."/>
            <person name="Cichocki N."/>
            <person name="Clum A."/>
            <person name="Culley D."/>
            <person name="Crous P.W."/>
            <person name="Fauchery L."/>
            <person name="Girlanda M."/>
            <person name="Hayes R.D."/>
            <person name="Keri Z."/>
            <person name="LaButti K."/>
            <person name="Lipzen A."/>
            <person name="Lombard V."/>
            <person name="Magnuson J."/>
            <person name="Maillard F."/>
            <person name="Murat C."/>
            <person name="Nolan M."/>
            <person name="Ohm R.A."/>
            <person name="Pangilinan J."/>
            <person name="Pereira M.F."/>
            <person name="Perotto S."/>
            <person name="Peter M."/>
            <person name="Pfister S."/>
            <person name="Riley R."/>
            <person name="Sitrit Y."/>
            <person name="Stielow J.B."/>
            <person name="Szollosi G."/>
            <person name="Zifcakova L."/>
            <person name="Stursova M."/>
            <person name="Spatafora J.W."/>
            <person name="Tedersoo L."/>
            <person name="Vaario L.M."/>
            <person name="Yamada A."/>
            <person name="Yan M."/>
            <person name="Wang P."/>
            <person name="Xu J."/>
            <person name="Bruns T."/>
            <person name="Baldrian P."/>
            <person name="Vilgalys R."/>
            <person name="Dunand C."/>
            <person name="Henrissat B."/>
            <person name="Grigoriev I.V."/>
            <person name="Hibbett D."/>
            <person name="Nagy L.G."/>
            <person name="Martin F.M."/>
        </authorList>
    </citation>
    <scope>NUCLEOTIDE SEQUENCE</scope>
    <source>
        <strain evidence="1">BED1</strain>
    </source>
</reference>
<dbReference type="Proteomes" id="UP001194468">
    <property type="component" value="Unassembled WGS sequence"/>
</dbReference>
<organism evidence="1 2">
    <name type="scientific">Boletus edulis BED1</name>
    <dbReference type="NCBI Taxonomy" id="1328754"/>
    <lineage>
        <taxon>Eukaryota</taxon>
        <taxon>Fungi</taxon>
        <taxon>Dikarya</taxon>
        <taxon>Basidiomycota</taxon>
        <taxon>Agaricomycotina</taxon>
        <taxon>Agaricomycetes</taxon>
        <taxon>Agaricomycetidae</taxon>
        <taxon>Boletales</taxon>
        <taxon>Boletineae</taxon>
        <taxon>Boletaceae</taxon>
        <taxon>Boletoideae</taxon>
        <taxon>Boletus</taxon>
    </lineage>
</organism>
<dbReference type="AlphaFoldDB" id="A0AAD4C9J1"/>
<evidence type="ECO:0000313" key="1">
    <source>
        <dbReference type="EMBL" id="KAF8452449.1"/>
    </source>
</evidence>
<accession>A0AAD4C9J1</accession>
<comment type="caution">
    <text evidence="1">The sequence shown here is derived from an EMBL/GenBank/DDBJ whole genome shotgun (WGS) entry which is preliminary data.</text>
</comment>
<sequence>MSNPPSSHAFSHVCSYLLGIDLPPATSFFQESIPAWLSAAVMSLQAIYPDDKFGVILRKASPEVTPELRMKCLDCPGKLYYLGPGNSLSNYEVHLRNRQHRFRVSSRIKGTAY</sequence>
<protein>
    <submittedName>
        <fullName evidence="1">Uncharacterized protein</fullName>
    </submittedName>
</protein>
<keyword evidence="2" id="KW-1185">Reference proteome</keyword>